<keyword evidence="2" id="KW-1185">Reference proteome</keyword>
<sequence length="111" mass="12253">MDSGEIVAKVAVGGRSLDEGDVDGDGPMAEQRRDLRKNTGVWSASPRLIASLLREPTKKELSRKFSRNCSSAQGAIPRVQTWIHGSSVKEFKLHNIAIFHTNYASSRFDPI</sequence>
<protein>
    <submittedName>
        <fullName evidence="1">Uncharacterized protein</fullName>
    </submittedName>
</protein>
<name>A0ABT5XGZ9_9EURY</name>
<reference evidence="1 2" key="1">
    <citation type="submission" date="2023-03" db="EMBL/GenBank/DDBJ databases">
        <title>Whole genome sequencing of Methanotrichaceae archaeon M04Ac.</title>
        <authorList>
            <person name="Khomyakova M.A."/>
            <person name="Merkel A.Y."/>
            <person name="Slobodkin A.I."/>
        </authorList>
    </citation>
    <scope>NUCLEOTIDE SEQUENCE [LARGE SCALE GENOMIC DNA]</scope>
    <source>
        <strain evidence="1 2">M04Ac</strain>
    </source>
</reference>
<dbReference type="EMBL" id="JARFPL010000037">
    <property type="protein sequence ID" value="MDF0593966.1"/>
    <property type="molecule type" value="Genomic_DNA"/>
</dbReference>
<accession>A0ABT5XGZ9</accession>
<proteinExistence type="predicted"/>
<comment type="caution">
    <text evidence="1">The sequence shown here is derived from an EMBL/GenBank/DDBJ whole genome shotgun (WGS) entry which is preliminary data.</text>
</comment>
<gene>
    <name evidence="1" type="ORF">P0O24_10280</name>
</gene>
<evidence type="ECO:0000313" key="1">
    <source>
        <dbReference type="EMBL" id="MDF0593966.1"/>
    </source>
</evidence>
<evidence type="ECO:0000313" key="2">
    <source>
        <dbReference type="Proteomes" id="UP001215956"/>
    </source>
</evidence>
<organism evidence="1 2">
    <name type="scientific">Candidatus Methanocrinis alkalitolerans</name>
    <dbReference type="NCBI Taxonomy" id="3033395"/>
    <lineage>
        <taxon>Archaea</taxon>
        <taxon>Methanobacteriati</taxon>
        <taxon>Methanobacteriota</taxon>
        <taxon>Stenosarchaea group</taxon>
        <taxon>Methanomicrobia</taxon>
        <taxon>Methanotrichales</taxon>
        <taxon>Methanotrichaceae</taxon>
        <taxon>Methanocrinis</taxon>
    </lineage>
</organism>
<dbReference type="Proteomes" id="UP001215956">
    <property type="component" value="Unassembled WGS sequence"/>
</dbReference>